<feature type="domain" description="BCAS3 WD40" evidence="4">
    <location>
        <begin position="186"/>
        <end position="500"/>
    </location>
</feature>
<dbReference type="InterPro" id="IPR048382">
    <property type="entry name" value="BCAS3_WD40"/>
</dbReference>
<dbReference type="EMBL" id="JAINDJ010000002">
    <property type="protein sequence ID" value="KAG9457502.1"/>
    <property type="molecule type" value="Genomic_DNA"/>
</dbReference>
<dbReference type="Gene3D" id="2.130.10.10">
    <property type="entry name" value="YVTN repeat-like/Quinoprotein amine dehydrogenase"/>
    <property type="match status" value="1"/>
</dbReference>
<dbReference type="Pfam" id="PF21034">
    <property type="entry name" value="BCAS3_WD40"/>
    <property type="match status" value="1"/>
</dbReference>
<sequence>MDWVGIAVRLGRRPGDFVGRMRKGKAGGLGRNGLLPNSLKIISSCLKAVSANATTVVRSAGASVAASIAVAAEDEKDQVLWAGFDKLELGPSTSRLVLLLGYSNGFQVVDVEDASNVCEVVSKRDGPVTFLQMLPTPEKSDAHQGFSALHPLLLVVAGDETSNPGVVHNPHSNGNVRDGITDSQPGSCGASPTVVRFYSLQSDNYVHVLRFRSTVYLIRCSTQVIAVALASQVYCFDAVTLENKFSVLTYPLPQGGQGMGVNIGYGPMAVGPRWLAYASNNTLMPNTGRLSPQNLTPSPGVSPSTSPGSGSLMARYAMESSKQLAAGIINLGDMGYKTLSKYCQELLPDGSSSPVSTNSGWKVGRVTAAAHTIDSEHAGMVVIKDFVTKAIISQFRAHTSPISALCFDPSGTLLVTASVHGNNINVFRIMPSSMQSGNSMRYDWNSSHVHLYKLYRGLTTAVIQDICFSHYSQWVAIVSSRGTCHLFVLSPFGGDVSFQTQRFQTEGFILSPSLSLPWWSTSSCTISQKFTPPPVPVSLSVVSRIKNSTTGWLNTVSSAAASASGKVPIPSGALAATFHNSFYQNPQQVHFKTNSLEHLLVYSPFGYVVQYELLPSLGLESYDTSSRAVLGPMQDDELRVNAEPIQSWSVCRRLNWPERDAGLSGFSLGRSNSEDVVMEISDSEDNDAKYPRSFSDTASVKDFVKANERPHWYLSNAEVQISSGQMPIWQKSKISFFTMMPAKVNEGMLSDGYSGGEIEIEKVPVHEVEIKRKDLLPVFEHFRCSQLTYSRAYIGGRYQSSSSSGIGQTKDKFIEETLIPCSESSSGSVESSDIGTSTATMNLLDHTSVISDPTRSSVLLGHFVSTIGGEPSVAKLNGSNTFLLNGEEGSASSNLSSLQDDSNHMGTGMTFIKSPLSSDNGLSGEILNFSNSNQSASEVPDDKSGATEMHNLLDFAQYFHEGYCKISELDDCHELPEVVTDVDSSSSHCEREKPDEDGDNDDMLGGVFAFSEEG</sequence>
<keyword evidence="6" id="KW-1185">Reference proteome</keyword>
<feature type="region of interest" description="Disordered" evidence="2">
    <location>
        <begin position="287"/>
        <end position="308"/>
    </location>
</feature>
<evidence type="ECO:0008006" key="7">
    <source>
        <dbReference type="Google" id="ProtNLM"/>
    </source>
</evidence>
<gene>
    <name evidence="5" type="ORF">H6P81_002010</name>
</gene>
<dbReference type="GO" id="GO:0006914">
    <property type="term" value="P:autophagy"/>
    <property type="evidence" value="ECO:0007669"/>
    <property type="project" value="InterPro"/>
</dbReference>
<dbReference type="GO" id="GO:0042594">
    <property type="term" value="P:response to starvation"/>
    <property type="evidence" value="ECO:0007669"/>
    <property type="project" value="TreeGrafter"/>
</dbReference>
<name>A0AAV7FCK7_ARIFI</name>
<dbReference type="InterPro" id="IPR036322">
    <property type="entry name" value="WD40_repeat_dom_sf"/>
</dbReference>
<evidence type="ECO:0000256" key="2">
    <source>
        <dbReference type="SAM" id="MobiDB-lite"/>
    </source>
</evidence>
<evidence type="ECO:0000313" key="6">
    <source>
        <dbReference type="Proteomes" id="UP000825729"/>
    </source>
</evidence>
<dbReference type="Pfam" id="PF12490">
    <property type="entry name" value="BCAS3"/>
    <property type="match status" value="1"/>
</dbReference>
<organism evidence="5 6">
    <name type="scientific">Aristolochia fimbriata</name>
    <name type="common">White veined hardy Dutchman's pipe vine</name>
    <dbReference type="NCBI Taxonomy" id="158543"/>
    <lineage>
        <taxon>Eukaryota</taxon>
        <taxon>Viridiplantae</taxon>
        <taxon>Streptophyta</taxon>
        <taxon>Embryophyta</taxon>
        <taxon>Tracheophyta</taxon>
        <taxon>Spermatophyta</taxon>
        <taxon>Magnoliopsida</taxon>
        <taxon>Magnoliidae</taxon>
        <taxon>Piperales</taxon>
        <taxon>Aristolochiaceae</taxon>
        <taxon>Aristolochia</taxon>
    </lineage>
</organism>
<protein>
    <recommendedName>
        <fullName evidence="7">Autophagy-related protein 18h</fullName>
    </recommendedName>
</protein>
<dbReference type="SUPFAM" id="SSF50978">
    <property type="entry name" value="WD40 repeat-like"/>
    <property type="match status" value="1"/>
</dbReference>
<dbReference type="Proteomes" id="UP000825729">
    <property type="component" value="Unassembled WGS sequence"/>
</dbReference>
<dbReference type="PANTHER" id="PTHR13268">
    <property type="entry name" value="BREAST CARCINOMA AMPLIFIED SEQUENCE 3"/>
    <property type="match status" value="1"/>
</dbReference>
<reference evidence="5 6" key="1">
    <citation type="submission" date="2021-07" db="EMBL/GenBank/DDBJ databases">
        <title>The Aristolochia fimbriata genome: insights into angiosperm evolution, floral development and chemical biosynthesis.</title>
        <authorList>
            <person name="Jiao Y."/>
        </authorList>
    </citation>
    <scope>NUCLEOTIDE SEQUENCE [LARGE SCALE GENOMIC DNA]</scope>
    <source>
        <strain evidence="5">IBCAS-2021</strain>
        <tissue evidence="5">Leaf</tissue>
    </source>
</reference>
<dbReference type="PANTHER" id="PTHR13268:SF0">
    <property type="entry name" value="BCAS3 MICROTUBULE ASSOCIATED CELL MIGRATION FACTOR"/>
    <property type="match status" value="1"/>
</dbReference>
<evidence type="ECO:0000256" key="1">
    <source>
        <dbReference type="ARBA" id="ARBA00004329"/>
    </source>
</evidence>
<dbReference type="InterPro" id="IPR045142">
    <property type="entry name" value="BCAS3-like"/>
</dbReference>
<dbReference type="GO" id="GO:0000407">
    <property type="term" value="C:phagophore assembly site"/>
    <property type="evidence" value="ECO:0007669"/>
    <property type="project" value="UniProtKB-SubCell"/>
</dbReference>
<evidence type="ECO:0000313" key="5">
    <source>
        <dbReference type="EMBL" id="KAG9457502.1"/>
    </source>
</evidence>
<feature type="compositionally biased region" description="Low complexity" evidence="2">
    <location>
        <begin position="296"/>
        <end position="308"/>
    </location>
</feature>
<proteinExistence type="predicted"/>
<feature type="region of interest" description="Disordered" evidence="2">
    <location>
        <begin position="982"/>
        <end position="1005"/>
    </location>
</feature>
<accession>A0AAV7FCK7</accession>
<comment type="caution">
    <text evidence="5">The sequence shown here is derived from an EMBL/GenBank/DDBJ whole genome shotgun (WGS) entry which is preliminary data.</text>
</comment>
<dbReference type="InterPro" id="IPR022175">
    <property type="entry name" value="BCAS3_dom"/>
</dbReference>
<evidence type="ECO:0000259" key="3">
    <source>
        <dbReference type="Pfam" id="PF12490"/>
    </source>
</evidence>
<dbReference type="SMART" id="SM00320">
    <property type="entry name" value="WD40"/>
    <property type="match status" value="2"/>
</dbReference>
<dbReference type="AlphaFoldDB" id="A0AAV7FCK7"/>
<dbReference type="InterPro" id="IPR001680">
    <property type="entry name" value="WD40_rpt"/>
</dbReference>
<dbReference type="InterPro" id="IPR015943">
    <property type="entry name" value="WD40/YVTN_repeat-like_dom_sf"/>
</dbReference>
<evidence type="ECO:0000259" key="4">
    <source>
        <dbReference type="Pfam" id="PF21034"/>
    </source>
</evidence>
<feature type="domain" description="BCAS3" evidence="3">
    <location>
        <begin position="633"/>
        <end position="780"/>
    </location>
</feature>
<comment type="subcellular location">
    <subcellularLocation>
        <location evidence="1">Preautophagosomal structure</location>
    </subcellularLocation>
</comment>